<feature type="transmembrane region" description="Helical" evidence="1">
    <location>
        <begin position="97"/>
        <end position="121"/>
    </location>
</feature>
<accession>A0AAU8DYQ1</accession>
<evidence type="ECO:0000256" key="1">
    <source>
        <dbReference type="SAM" id="Phobius"/>
    </source>
</evidence>
<evidence type="ECO:0000313" key="2">
    <source>
        <dbReference type="EMBL" id="XCG73259.1"/>
    </source>
</evidence>
<protein>
    <submittedName>
        <fullName evidence="2">Uncharacterized protein</fullName>
    </submittedName>
</protein>
<dbReference type="RefSeq" id="WP_339555170.1">
    <property type="nucleotide sequence ID" value="NZ_CP159258.1"/>
</dbReference>
<sequence>MRSGLEVFLLFFGGGLVVCSLLLLVVAIYIAYFRVNEVIDNLSNSSFVSSNRYYMAAGPFGRLLFIGCVSAVLTFPRRHLERGELNAQDYSRFPTKLMVLIKLVNYSVWTLSALFLITWAVGNGIGLYGQK</sequence>
<gene>
    <name evidence="2" type="ORF">ABVN21_21265</name>
</gene>
<feature type="transmembrane region" description="Helical" evidence="1">
    <location>
        <begin position="7"/>
        <end position="33"/>
    </location>
</feature>
<keyword evidence="1" id="KW-0812">Transmembrane</keyword>
<name>A0AAU8DYQ1_9PSED</name>
<dbReference type="AlphaFoldDB" id="A0AAU8DYQ1"/>
<reference evidence="2" key="1">
    <citation type="submission" date="2024-06" db="EMBL/GenBank/DDBJ databases">
        <title>The Caenorhabditis elegans bacterial microbiome influences microsporidia infection through nutrient limitation and inhibiting parasite invasion.</title>
        <authorList>
            <person name="Tamim El Jarkass H."/>
            <person name="Castelblanco S."/>
            <person name="Kaur M."/>
            <person name="Wan Y.C."/>
            <person name="Ellis A.E."/>
            <person name="Sheldon R.D."/>
            <person name="Lien E.C."/>
            <person name="Burton N.O."/>
            <person name="Wright G.D."/>
            <person name="Reinke A.W."/>
        </authorList>
    </citation>
    <scope>NUCLEOTIDE SEQUENCE</scope>
    <source>
        <strain evidence="2">MYb327</strain>
    </source>
</reference>
<organism evidence="2">
    <name type="scientific">Pseudomonas sp. MYb327</name>
    <dbReference type="NCBI Taxonomy" id="2745230"/>
    <lineage>
        <taxon>Bacteria</taxon>
        <taxon>Pseudomonadati</taxon>
        <taxon>Pseudomonadota</taxon>
        <taxon>Gammaproteobacteria</taxon>
        <taxon>Pseudomonadales</taxon>
        <taxon>Pseudomonadaceae</taxon>
        <taxon>Pseudomonas</taxon>
    </lineage>
</organism>
<feature type="transmembrane region" description="Helical" evidence="1">
    <location>
        <begin position="53"/>
        <end position="76"/>
    </location>
</feature>
<keyword evidence="1" id="KW-0472">Membrane</keyword>
<dbReference type="EMBL" id="CP159258">
    <property type="protein sequence ID" value="XCG73259.1"/>
    <property type="molecule type" value="Genomic_DNA"/>
</dbReference>
<proteinExistence type="predicted"/>
<keyword evidence="1" id="KW-1133">Transmembrane helix</keyword>